<proteinExistence type="predicted"/>
<keyword evidence="2" id="KW-1185">Reference proteome</keyword>
<organism evidence="1 2">
    <name type="scientific">Streptomyces tubbatahanensis</name>
    <dbReference type="NCBI Taxonomy" id="2923272"/>
    <lineage>
        <taxon>Bacteria</taxon>
        <taxon>Bacillati</taxon>
        <taxon>Actinomycetota</taxon>
        <taxon>Actinomycetes</taxon>
        <taxon>Kitasatosporales</taxon>
        <taxon>Streptomycetaceae</taxon>
        <taxon>Streptomyces</taxon>
    </lineage>
</organism>
<name>A0ABY3XZA8_9ACTN</name>
<sequence>MSSSLSRRRERRRRYTAIASAALALIGVVGWQLSVMGPEPGSHAPMEICALNNTTLRADVDADGHQDEIYDKTREGDPLVTFAGGDTVRVEKARGRWQKFRGVWSDDMETRGTFGDFDGDGYIDLALFYSQHDTGDSPEDNMITHEVHYGPLATDLSSARTGTIRMPYGSFVSGVRATDLNHDGRAELQIFQSSGDGTERHYVGRQDGDGISAAVFDQESGGYTTGEWRRLKLGWLDLGKCHDAPKPKATGR</sequence>
<gene>
    <name evidence="1" type="ORF">MMF93_27915</name>
</gene>
<accession>A0ABY3XZA8</accession>
<dbReference type="InterPro" id="IPR028994">
    <property type="entry name" value="Integrin_alpha_N"/>
</dbReference>
<evidence type="ECO:0008006" key="3">
    <source>
        <dbReference type="Google" id="ProtNLM"/>
    </source>
</evidence>
<dbReference type="Proteomes" id="UP001202244">
    <property type="component" value="Chromosome"/>
</dbReference>
<evidence type="ECO:0000313" key="2">
    <source>
        <dbReference type="Proteomes" id="UP001202244"/>
    </source>
</evidence>
<dbReference type="EMBL" id="CP093846">
    <property type="protein sequence ID" value="UNS99851.1"/>
    <property type="molecule type" value="Genomic_DNA"/>
</dbReference>
<dbReference type="RefSeq" id="WP_242755784.1">
    <property type="nucleotide sequence ID" value="NZ_CP093846.1"/>
</dbReference>
<reference evidence="1 2" key="1">
    <citation type="journal article" date="2023" name="Microbiol. Spectr.">
        <title>Synergy between Genome Mining, Metabolomics, and Bioinformatics Uncovers Antibacterial Chlorinated Carbazole Alkaloids and Their Biosynthetic Gene Cluster from Streptomyces tubbatahanensis sp. nov., a Novel Actinomycete Isolated from Sulu Sea, Philippines.</title>
        <authorList>
            <person name="Tenebro C.P."/>
            <person name="Trono D.J.V.L."/>
            <person name="Balida L.A.P."/>
            <person name="Bayog L.K.A."/>
            <person name="Bruna J.R."/>
            <person name="Sabido E.M."/>
            <person name="Caspe D.P.C."/>
            <person name="de Los Santos E.L.C."/>
            <person name="Saludes J.P."/>
            <person name="Dalisay D.S."/>
        </authorList>
    </citation>
    <scope>NUCLEOTIDE SEQUENCE [LARGE SCALE GENOMIC DNA]</scope>
    <source>
        <strain evidence="1 2">DSD3025</strain>
    </source>
</reference>
<evidence type="ECO:0000313" key="1">
    <source>
        <dbReference type="EMBL" id="UNS99851.1"/>
    </source>
</evidence>
<protein>
    <recommendedName>
        <fullName evidence="3">VCBS repeat-containing protein</fullName>
    </recommendedName>
</protein>
<dbReference type="SUPFAM" id="SSF69318">
    <property type="entry name" value="Integrin alpha N-terminal domain"/>
    <property type="match status" value="1"/>
</dbReference>